<dbReference type="STRING" id="623744.A0A553QUI7"/>
<feature type="region of interest" description="Disordered" evidence="1">
    <location>
        <begin position="362"/>
        <end position="401"/>
    </location>
</feature>
<dbReference type="InterPro" id="IPR016181">
    <property type="entry name" value="Acyl_CoA_acyltransferase"/>
</dbReference>
<dbReference type="CDD" id="cd04301">
    <property type="entry name" value="NAT_SF"/>
    <property type="match status" value="1"/>
</dbReference>
<gene>
    <name evidence="2" type="ORF">DNTS_029701</name>
</gene>
<dbReference type="Proteomes" id="UP000316079">
    <property type="component" value="Unassembled WGS sequence"/>
</dbReference>
<feature type="compositionally biased region" description="Basic and acidic residues" evidence="1">
    <location>
        <begin position="362"/>
        <end position="379"/>
    </location>
</feature>
<dbReference type="AlphaFoldDB" id="A0A553QUI7"/>
<name>A0A553QUI7_9TELE</name>
<sequence length="401" mass="45530">MEGSVLRLHGALFAGGLCAQPIIVNFHEVLQSKDDSTILQTIKNEDVLRAVVALFDTSLPDVGPKDIHSTVHYPGVHTVIVTRDHADVLEEYSRPLRKHGGTLTPSKTPTSLDPAHTMLKELYSDSEDNSEEESSSEDASTDSHSDRWSWEQFREGLQELVSGAKERKERRRVRGEDGKIPPSAVGVESLIVAAACYELKTLTSGNKVLQLSLLAVRKHYRHRGIGRYILELLKAQSIVGQYETLIAHADSDSIDFFKMHDFTEDLMFNDKFRELKDEWMNSILMSYLPPFTTDLELRNPNFSLGLQEVEMDLEMARLQALSSYQHQVMCVSRLLKEVKILRTQLDAQREELEVLNHRLEQEKQKRHDVDDQGHFKPESEDQEMPQPEQPFIQTPEGAGGC</sequence>
<dbReference type="OrthoDB" id="10249393at2759"/>
<feature type="region of interest" description="Disordered" evidence="1">
    <location>
        <begin position="124"/>
        <end position="147"/>
    </location>
</feature>
<organism evidence="2 3">
    <name type="scientific">Danionella cerebrum</name>
    <dbReference type="NCBI Taxonomy" id="2873325"/>
    <lineage>
        <taxon>Eukaryota</taxon>
        <taxon>Metazoa</taxon>
        <taxon>Chordata</taxon>
        <taxon>Craniata</taxon>
        <taxon>Vertebrata</taxon>
        <taxon>Euteleostomi</taxon>
        <taxon>Actinopterygii</taxon>
        <taxon>Neopterygii</taxon>
        <taxon>Teleostei</taxon>
        <taxon>Ostariophysi</taxon>
        <taxon>Cypriniformes</taxon>
        <taxon>Danionidae</taxon>
        <taxon>Danioninae</taxon>
        <taxon>Danionella</taxon>
    </lineage>
</organism>
<dbReference type="Gene3D" id="3.40.630.30">
    <property type="match status" value="1"/>
</dbReference>
<reference evidence="2 3" key="1">
    <citation type="journal article" date="2019" name="Sci. Data">
        <title>Hybrid genome assembly and annotation of Danionella translucida.</title>
        <authorList>
            <person name="Kadobianskyi M."/>
            <person name="Schulze L."/>
            <person name="Schuelke M."/>
            <person name="Judkewitz B."/>
        </authorList>
    </citation>
    <scope>NUCLEOTIDE SEQUENCE [LARGE SCALE GENOMIC DNA]</scope>
    <source>
        <strain evidence="2 3">Bolton</strain>
    </source>
</reference>
<dbReference type="EMBL" id="SRMA01025515">
    <property type="protein sequence ID" value="TRY93630.1"/>
    <property type="molecule type" value="Genomic_DNA"/>
</dbReference>
<evidence type="ECO:0000256" key="1">
    <source>
        <dbReference type="SAM" id="MobiDB-lite"/>
    </source>
</evidence>
<dbReference type="SUPFAM" id="SSF55729">
    <property type="entry name" value="Acyl-CoA N-acyltransferases (Nat)"/>
    <property type="match status" value="1"/>
</dbReference>
<proteinExistence type="predicted"/>
<feature type="compositionally biased region" description="Acidic residues" evidence="1">
    <location>
        <begin position="124"/>
        <end position="140"/>
    </location>
</feature>
<comment type="caution">
    <text evidence="2">The sequence shown here is derived from an EMBL/GenBank/DDBJ whole genome shotgun (WGS) entry which is preliminary data.</text>
</comment>
<accession>A0A553QUI7</accession>
<protein>
    <submittedName>
        <fullName evidence="2">Uncharacterized protein</fullName>
    </submittedName>
</protein>
<keyword evidence="3" id="KW-1185">Reference proteome</keyword>
<evidence type="ECO:0000313" key="2">
    <source>
        <dbReference type="EMBL" id="TRY93630.1"/>
    </source>
</evidence>
<evidence type="ECO:0000313" key="3">
    <source>
        <dbReference type="Proteomes" id="UP000316079"/>
    </source>
</evidence>